<proteinExistence type="predicted"/>
<name>V6MFS6_9BACL</name>
<dbReference type="SUPFAM" id="SSF52980">
    <property type="entry name" value="Restriction endonuclease-like"/>
    <property type="match status" value="1"/>
</dbReference>
<evidence type="ECO:0000256" key="3">
    <source>
        <dbReference type="ARBA" id="ARBA00022763"/>
    </source>
</evidence>
<keyword evidence="1" id="KW-0540">Nuclease</keyword>
<keyword evidence="9" id="KW-0234">DNA repair</keyword>
<keyword evidence="2 14" id="KW-0547">Nucleotide-binding</keyword>
<dbReference type="GO" id="GO:0004527">
    <property type="term" value="F:exonuclease activity"/>
    <property type="evidence" value="ECO:0007669"/>
    <property type="project" value="UniProtKB-KW"/>
</dbReference>
<comment type="caution">
    <text evidence="17">The sequence shown here is derived from an EMBL/GenBank/DDBJ whole genome shotgun (WGS) entry which is preliminary data.</text>
</comment>
<dbReference type="InterPro" id="IPR000212">
    <property type="entry name" value="DNA_helicase_UvrD/REP"/>
</dbReference>
<evidence type="ECO:0000256" key="9">
    <source>
        <dbReference type="ARBA" id="ARBA00023204"/>
    </source>
</evidence>
<feature type="domain" description="UvrD-like helicase ATP-binding" evidence="15">
    <location>
        <begin position="4"/>
        <end position="436"/>
    </location>
</feature>
<protein>
    <recommendedName>
        <fullName evidence="12">DNA 3'-5' helicase</fullName>
        <ecNumber evidence="12">5.6.2.4</ecNumber>
    </recommendedName>
</protein>
<dbReference type="InterPro" id="IPR027417">
    <property type="entry name" value="P-loop_NTPase"/>
</dbReference>
<dbReference type="GO" id="GO:0009338">
    <property type="term" value="C:exodeoxyribonuclease V complex"/>
    <property type="evidence" value="ECO:0007669"/>
    <property type="project" value="TreeGrafter"/>
</dbReference>
<dbReference type="PANTHER" id="PTHR11070:SF23">
    <property type="entry name" value="RECBCD ENZYME SUBUNIT RECB"/>
    <property type="match status" value="1"/>
</dbReference>
<keyword evidence="8" id="KW-0238">DNA-binding</keyword>
<evidence type="ECO:0000259" key="16">
    <source>
        <dbReference type="PROSITE" id="PS51217"/>
    </source>
</evidence>
<dbReference type="GO" id="GO:0043138">
    <property type="term" value="F:3'-5' DNA helicase activity"/>
    <property type="evidence" value="ECO:0007669"/>
    <property type="project" value="UniProtKB-EC"/>
</dbReference>
<keyword evidence="4 14" id="KW-0378">Hydrolase</keyword>
<reference evidence="17 18" key="1">
    <citation type="journal article" date="2014" name="Genome Announc.">
        <title>Draft Genome Sequence of Brevibacillus panacihumi Strain W25, a Halotolerant Hydrocarbon-Degrading Bacterium.</title>
        <authorList>
            <person name="Wang X."/>
            <person name="Jin D."/>
            <person name="Zhou L."/>
            <person name="Wu L."/>
            <person name="An W."/>
            <person name="Chen Y."/>
            <person name="Zhao L."/>
        </authorList>
    </citation>
    <scope>NUCLEOTIDE SEQUENCE [LARGE SCALE GENOMIC DNA]</scope>
    <source>
        <strain evidence="17 18">W25</strain>
    </source>
</reference>
<evidence type="ECO:0000256" key="14">
    <source>
        <dbReference type="PROSITE-ProRule" id="PRU00560"/>
    </source>
</evidence>
<dbReference type="GO" id="GO:0003677">
    <property type="term" value="F:DNA binding"/>
    <property type="evidence" value="ECO:0007669"/>
    <property type="project" value="UniProtKB-KW"/>
</dbReference>
<feature type="binding site" evidence="14">
    <location>
        <begin position="25"/>
        <end position="32"/>
    </location>
    <ligand>
        <name>ATP</name>
        <dbReference type="ChEBI" id="CHEBI:30616"/>
    </ligand>
</feature>
<keyword evidence="3" id="KW-0227">DNA damage</keyword>
<comment type="catalytic activity">
    <reaction evidence="13">
        <text>ATP + H2O = ADP + phosphate + H(+)</text>
        <dbReference type="Rhea" id="RHEA:13065"/>
        <dbReference type="ChEBI" id="CHEBI:15377"/>
        <dbReference type="ChEBI" id="CHEBI:15378"/>
        <dbReference type="ChEBI" id="CHEBI:30616"/>
        <dbReference type="ChEBI" id="CHEBI:43474"/>
        <dbReference type="ChEBI" id="CHEBI:456216"/>
        <dbReference type="EC" id="5.6.2.4"/>
    </reaction>
</comment>
<keyword evidence="6" id="KW-0269">Exonuclease</keyword>
<evidence type="ECO:0000313" key="18">
    <source>
        <dbReference type="Proteomes" id="UP000017973"/>
    </source>
</evidence>
<dbReference type="Gene3D" id="3.90.320.10">
    <property type="match status" value="1"/>
</dbReference>
<dbReference type="Proteomes" id="UP000017973">
    <property type="component" value="Unassembled WGS sequence"/>
</dbReference>
<gene>
    <name evidence="17" type="ORF">T458_04075</name>
</gene>
<keyword evidence="7 14" id="KW-0067">ATP-binding</keyword>
<evidence type="ECO:0000256" key="2">
    <source>
        <dbReference type="ARBA" id="ARBA00022741"/>
    </source>
</evidence>
<keyword evidence="10" id="KW-0413">Isomerase</keyword>
<dbReference type="STRING" id="1408254.T458_04075"/>
<dbReference type="EMBL" id="AYJU01000001">
    <property type="protein sequence ID" value="EST56775.1"/>
    <property type="molecule type" value="Genomic_DNA"/>
</dbReference>
<dbReference type="InterPro" id="IPR014016">
    <property type="entry name" value="UvrD-like_ATP-bd"/>
</dbReference>
<dbReference type="Pfam" id="PF00580">
    <property type="entry name" value="UvrD-helicase"/>
    <property type="match status" value="1"/>
</dbReference>
<evidence type="ECO:0000256" key="1">
    <source>
        <dbReference type="ARBA" id="ARBA00022722"/>
    </source>
</evidence>
<evidence type="ECO:0000256" key="8">
    <source>
        <dbReference type="ARBA" id="ARBA00023125"/>
    </source>
</evidence>
<evidence type="ECO:0000256" key="5">
    <source>
        <dbReference type="ARBA" id="ARBA00022806"/>
    </source>
</evidence>
<evidence type="ECO:0000259" key="15">
    <source>
        <dbReference type="PROSITE" id="PS51198"/>
    </source>
</evidence>
<dbReference type="Pfam" id="PF12705">
    <property type="entry name" value="PDDEXK_1"/>
    <property type="match status" value="1"/>
</dbReference>
<organism evidence="17 18">
    <name type="scientific">Brevibacillus panacihumi W25</name>
    <dbReference type="NCBI Taxonomy" id="1408254"/>
    <lineage>
        <taxon>Bacteria</taxon>
        <taxon>Bacillati</taxon>
        <taxon>Bacillota</taxon>
        <taxon>Bacilli</taxon>
        <taxon>Bacillales</taxon>
        <taxon>Paenibacillaceae</taxon>
        <taxon>Brevibacillus</taxon>
    </lineage>
</organism>
<dbReference type="eggNOG" id="COG1074">
    <property type="taxonomic scope" value="Bacteria"/>
</dbReference>
<dbReference type="Pfam" id="PF13361">
    <property type="entry name" value="UvrD_C"/>
    <property type="match status" value="1"/>
</dbReference>
<evidence type="ECO:0000313" key="17">
    <source>
        <dbReference type="EMBL" id="EST56775.1"/>
    </source>
</evidence>
<dbReference type="Gene3D" id="3.40.50.300">
    <property type="entry name" value="P-loop containing nucleotide triphosphate hydrolases"/>
    <property type="match status" value="4"/>
</dbReference>
<dbReference type="RefSeq" id="WP_023554879.1">
    <property type="nucleotide sequence ID" value="NZ_KI629782.1"/>
</dbReference>
<accession>V6MFS6</accession>
<evidence type="ECO:0000256" key="7">
    <source>
        <dbReference type="ARBA" id="ARBA00022840"/>
    </source>
</evidence>
<dbReference type="GO" id="GO:0000725">
    <property type="term" value="P:recombinational repair"/>
    <property type="evidence" value="ECO:0007669"/>
    <property type="project" value="TreeGrafter"/>
</dbReference>
<dbReference type="PROSITE" id="PS51198">
    <property type="entry name" value="UVRD_HELICASE_ATP_BIND"/>
    <property type="match status" value="1"/>
</dbReference>
<dbReference type="GO" id="GO:0005524">
    <property type="term" value="F:ATP binding"/>
    <property type="evidence" value="ECO:0007669"/>
    <property type="project" value="UniProtKB-UniRule"/>
</dbReference>
<sequence>MNEPSDQQARKRILEELNTTFLVEAGAGSGKTTSLVGRLLALIETGTAKMEHIAAITFTNKAADEMKERFRIALERKTADVEGETRERMEEALANLDQIFIGTIHAFCSSMLRERPIEAGLDPSFEEMDDEMNRAFHDQCWDEYLIQLQEEDSEALASFAEVGIDVSILKNVYDRVSLFTDLQIPCEPVHCPDFNLIRLSLLPMIEEANRFLPTVEPEKGWDNLQAKLRTANRMLRLSDEQDDMLMLTLAKMFDFKLDVKQYKWTDKKQAKAISERFHDWQITVLFPFLQSWREYLYPKVIQFVLPALEYCRERRLQAGKLNFQDLLMYACRLLRDYPEVRAFFAGRYQRLMVDEFQDTDPVQAEMMFLLTGAGDDPNERNWRKLTPKPGSLFLVGDPKQSIYRFRRADISIYNEVKSRIQACGDVLHLTSNFRSVDAIGDFVNGQFIGKLPVRETDVQAAYVRMETNIPNPKGNKRADHGVYALTYPKIPGGKDEVAAVDAQRIAAYIAWACRDGNLLIQERDGASWVFREARPSDFLVLTSTRHYLHLYAEELEERGVAAETVGSSALYPEIHTLGQLALYLADPSDQVAMLSVLRGPLFGISDKELMAYRVQGNAWSIYRLPEESAEQDNRVVAACRKLREYVGWVKELPAWAALYRILEDTGLLPYSTVQEAGANRSGTLLKMLERLQRDAMLASDWHELAHAISAIRESQGMETASLYTGKGQAVRIMNVHKAKGLEAPIVFLACPCGEKDHDADQFVDRSESEAQGYFLIQQSKGFQKETIAQPVGWEAMSVRERAFMHAERDRLLYVAATRAKQMLVVSLYPEQPAKCPWSSLMDGMELIRELDVPESDVQTDEYDRELDGDIVIGTTSSGLSESEAASIDLGAYLAQREQVFHQLRQPTYAEATVTGLTKSTGDTPEWSATGRGQSFGSVIHKGLEAVGKGLPMSELPVYVQYLCQTEGVSEKDATDALPIIHEVLDSELWQRSLRAKQRLFEIPIMMVQSNGETMSYPATEQAMSETAAAALTHQSNNDGNLLVKGVIDFAFEEEEGWVIVDFKTDQLNESKLEQFVRFYAPQVQAYAKAWSETFEFKTKEAGLYFASLRRFVAVAVNSEL</sequence>
<evidence type="ECO:0000256" key="11">
    <source>
        <dbReference type="ARBA" id="ARBA00034617"/>
    </source>
</evidence>
<dbReference type="InterPro" id="IPR014017">
    <property type="entry name" value="DNA_helicase_UvrD-like_C"/>
</dbReference>
<evidence type="ECO:0000256" key="13">
    <source>
        <dbReference type="ARBA" id="ARBA00048988"/>
    </source>
</evidence>
<evidence type="ECO:0000256" key="6">
    <source>
        <dbReference type="ARBA" id="ARBA00022839"/>
    </source>
</evidence>
<dbReference type="InterPro" id="IPR011335">
    <property type="entry name" value="Restrct_endonuc-II-like"/>
</dbReference>
<evidence type="ECO:0000256" key="4">
    <source>
        <dbReference type="ARBA" id="ARBA00022801"/>
    </source>
</evidence>
<dbReference type="InterPro" id="IPR011604">
    <property type="entry name" value="PDDEXK-like_dom_sf"/>
</dbReference>
<dbReference type="PATRIC" id="fig|1408254.3.peg.818"/>
<dbReference type="PANTHER" id="PTHR11070">
    <property type="entry name" value="UVRD / RECB / PCRA DNA HELICASE FAMILY MEMBER"/>
    <property type="match status" value="1"/>
</dbReference>
<feature type="domain" description="UvrD-like helicase C-terminal" evidence="16">
    <location>
        <begin position="455"/>
        <end position="740"/>
    </location>
</feature>
<evidence type="ECO:0000256" key="10">
    <source>
        <dbReference type="ARBA" id="ARBA00023235"/>
    </source>
</evidence>
<dbReference type="HOGENOM" id="CLU_001114_1_1_9"/>
<dbReference type="AlphaFoldDB" id="V6MFS6"/>
<dbReference type="PROSITE" id="PS51217">
    <property type="entry name" value="UVRD_HELICASE_CTER"/>
    <property type="match status" value="1"/>
</dbReference>
<keyword evidence="5 14" id="KW-0347">Helicase</keyword>
<dbReference type="GO" id="GO:0005829">
    <property type="term" value="C:cytosol"/>
    <property type="evidence" value="ECO:0007669"/>
    <property type="project" value="TreeGrafter"/>
</dbReference>
<dbReference type="SUPFAM" id="SSF52540">
    <property type="entry name" value="P-loop containing nucleoside triphosphate hydrolases"/>
    <property type="match status" value="1"/>
</dbReference>
<comment type="catalytic activity">
    <reaction evidence="11">
        <text>Couples ATP hydrolysis with the unwinding of duplex DNA by translocating in the 3'-5' direction.</text>
        <dbReference type="EC" id="5.6.2.4"/>
    </reaction>
</comment>
<dbReference type="EC" id="5.6.2.4" evidence="12"/>
<keyword evidence="18" id="KW-1185">Reference proteome</keyword>
<evidence type="ECO:0000256" key="12">
    <source>
        <dbReference type="ARBA" id="ARBA00034808"/>
    </source>
</evidence>
<dbReference type="InterPro" id="IPR038726">
    <property type="entry name" value="PDDEXK_AddAB-type"/>
</dbReference>